<reference evidence="1" key="1">
    <citation type="journal article" date="2015" name="Proc. Natl. Acad. Sci. U.S.A.">
        <title>Networks of energetic and metabolic interactions define dynamics in microbial communities.</title>
        <authorList>
            <person name="Embree M."/>
            <person name="Liu J.K."/>
            <person name="Al-Bassam M.M."/>
            <person name="Zengler K."/>
        </authorList>
    </citation>
    <scope>NUCLEOTIDE SEQUENCE</scope>
</reference>
<dbReference type="PANTHER" id="PTHR36932:SF1">
    <property type="entry name" value="CAPSULAR POLYSACCHARIDE BIOSYNTHESIS PROTEIN"/>
    <property type="match status" value="1"/>
</dbReference>
<dbReference type="Gene3D" id="3.40.50.12780">
    <property type="entry name" value="N-terminal domain of ligase-like"/>
    <property type="match status" value="1"/>
</dbReference>
<proteinExistence type="predicted"/>
<dbReference type="EMBL" id="LNQE01000871">
    <property type="protein sequence ID" value="KUG24000.1"/>
    <property type="molecule type" value="Genomic_DNA"/>
</dbReference>
<dbReference type="AlphaFoldDB" id="A0A0W8FSV9"/>
<sequence length="435" mass="50300">MFSEVIRQYGFWFVDALGGGYVGQYVADLEKKLQGDFDTSSDDLRKLLDHAVNSTDFYGKYRGYSGIKDFPIIKKNLVKEKYNQFISSDYKNRRLYKVQTSGSTGERFTMLQDKQKRKRVVAELIYFLNQCGFRLGYRHIYARVWHSDNDKTKLTFMMHNTIKFDCSCLSDKSLDKFYQLLSKDTSIKCITGYATALAAIVLYFDRKGYTPDMFNIKVIVSGAERLEPKVKDMLKKVFGCTVVSRYANNENGFLAQQTNDGDNFILNTSHYFFEKLKLDSDEPASYGEPARLVLTDLYNYAMPLIRYDTEDIVIMENVDVQGHKKNIIKEISGRKADIIYDTRGNKISPHYVAIIFRKYDKLPEFQLIQESLEKFTLKLEGARSFYEDEDFQATVRQLVGPDAIVKIEHVDKIPHLSSGKMRKIICNLNADARVD</sequence>
<organism evidence="1">
    <name type="scientific">hydrocarbon metagenome</name>
    <dbReference type="NCBI Taxonomy" id="938273"/>
    <lineage>
        <taxon>unclassified sequences</taxon>
        <taxon>metagenomes</taxon>
        <taxon>ecological metagenomes</taxon>
    </lineage>
</organism>
<evidence type="ECO:0000313" key="1">
    <source>
        <dbReference type="EMBL" id="KUG24000.1"/>
    </source>
</evidence>
<dbReference type="InterPro" id="IPR053158">
    <property type="entry name" value="CapK_Type1_Caps_Biosynth"/>
</dbReference>
<comment type="caution">
    <text evidence="1">The sequence shown here is derived from an EMBL/GenBank/DDBJ whole genome shotgun (WGS) entry which is preliminary data.</text>
</comment>
<gene>
    <name evidence="1" type="ORF">ASZ90_006212</name>
</gene>
<name>A0A0W8FSV9_9ZZZZ</name>
<dbReference type="SUPFAM" id="SSF56801">
    <property type="entry name" value="Acetyl-CoA synthetase-like"/>
    <property type="match status" value="1"/>
</dbReference>
<dbReference type="InterPro" id="IPR042099">
    <property type="entry name" value="ANL_N_sf"/>
</dbReference>
<protein>
    <submittedName>
        <fullName evidence="1">Coenzyme f390 synthetase</fullName>
    </submittedName>
</protein>
<accession>A0A0W8FSV9</accession>
<dbReference type="PANTHER" id="PTHR36932">
    <property type="entry name" value="CAPSULAR POLYSACCHARIDE BIOSYNTHESIS PROTEIN"/>
    <property type="match status" value="1"/>
</dbReference>